<reference evidence="15" key="1">
    <citation type="journal article" date="2023" name="Mol. Plant Microbe Interact.">
        <title>Elucidating the Obligate Nature and Biological Capacity of an Invasive Fungal Corn Pathogen.</title>
        <authorList>
            <person name="MacCready J.S."/>
            <person name="Roggenkamp E.M."/>
            <person name="Gdanetz K."/>
            <person name="Chilvers M.I."/>
        </authorList>
    </citation>
    <scope>NUCLEOTIDE SEQUENCE</scope>
    <source>
        <strain evidence="15">PM02</strain>
    </source>
</reference>
<dbReference type="GO" id="GO:0004831">
    <property type="term" value="F:tyrosine-tRNA ligase activity"/>
    <property type="evidence" value="ECO:0007669"/>
    <property type="project" value="UniProtKB-EC"/>
</dbReference>
<dbReference type="EC" id="6.1.1.1" evidence="3 12"/>
<dbReference type="NCBIfam" id="TIGR00234">
    <property type="entry name" value="tyrS"/>
    <property type="match status" value="1"/>
</dbReference>
<dbReference type="PANTHER" id="PTHR33112:SF10">
    <property type="entry name" value="TOL"/>
    <property type="match status" value="1"/>
</dbReference>
<dbReference type="Pfam" id="PF00579">
    <property type="entry name" value="tRNA-synt_1b"/>
    <property type="match status" value="1"/>
</dbReference>
<dbReference type="InterPro" id="IPR010730">
    <property type="entry name" value="HET"/>
</dbReference>
<dbReference type="Pfam" id="PF06985">
    <property type="entry name" value="HET"/>
    <property type="match status" value="1"/>
</dbReference>
<keyword evidence="6 12" id="KW-0547">Nucleotide-binding</keyword>
<dbReference type="InterPro" id="IPR002307">
    <property type="entry name" value="Tyr-tRNA-ligase"/>
</dbReference>
<dbReference type="PANTHER" id="PTHR33112">
    <property type="entry name" value="DOMAIN PROTEIN, PUTATIVE-RELATED"/>
    <property type="match status" value="1"/>
</dbReference>
<dbReference type="FunFam" id="3.40.50.620:FF:000040">
    <property type="entry name" value="Tyrosine--tRNA ligase"/>
    <property type="match status" value="1"/>
</dbReference>
<feature type="compositionally biased region" description="Basic and acidic residues" evidence="13">
    <location>
        <begin position="1008"/>
        <end position="1017"/>
    </location>
</feature>
<keyword evidence="8 12" id="KW-0648">Protein biosynthesis</keyword>
<evidence type="ECO:0000256" key="5">
    <source>
        <dbReference type="ARBA" id="ARBA00022598"/>
    </source>
</evidence>
<comment type="caution">
    <text evidence="15">The sequence shown here is derived from an EMBL/GenBank/DDBJ whole genome shotgun (WGS) entry which is preliminary data.</text>
</comment>
<dbReference type="Gene3D" id="3.40.50.620">
    <property type="entry name" value="HUPs"/>
    <property type="match status" value="1"/>
</dbReference>
<gene>
    <name evidence="15" type="ORF">P8C59_009154</name>
</gene>
<dbReference type="AlphaFoldDB" id="A0AAD9IC21"/>
<accession>A0AAD9IC21</accession>
<evidence type="ECO:0000256" key="13">
    <source>
        <dbReference type="SAM" id="MobiDB-lite"/>
    </source>
</evidence>
<dbReference type="GO" id="GO:0005524">
    <property type="term" value="F:ATP binding"/>
    <property type="evidence" value="ECO:0007669"/>
    <property type="project" value="UniProtKB-KW"/>
</dbReference>
<evidence type="ECO:0000256" key="9">
    <source>
        <dbReference type="ARBA" id="ARBA00023146"/>
    </source>
</evidence>
<evidence type="ECO:0000256" key="8">
    <source>
        <dbReference type="ARBA" id="ARBA00022917"/>
    </source>
</evidence>
<dbReference type="Proteomes" id="UP001217918">
    <property type="component" value="Unassembled WGS sequence"/>
</dbReference>
<evidence type="ECO:0000256" key="2">
    <source>
        <dbReference type="ARBA" id="ARBA00005594"/>
    </source>
</evidence>
<feature type="region of interest" description="Disordered" evidence="13">
    <location>
        <begin position="987"/>
        <end position="1017"/>
    </location>
</feature>
<evidence type="ECO:0000256" key="10">
    <source>
        <dbReference type="ARBA" id="ARBA00033323"/>
    </source>
</evidence>
<dbReference type="GO" id="GO:0006437">
    <property type="term" value="P:tyrosyl-tRNA aminoacylation"/>
    <property type="evidence" value="ECO:0007669"/>
    <property type="project" value="InterPro"/>
</dbReference>
<evidence type="ECO:0000256" key="4">
    <source>
        <dbReference type="ARBA" id="ARBA00022490"/>
    </source>
</evidence>
<proteinExistence type="inferred from homology"/>
<dbReference type="EMBL" id="JAQQPM010000009">
    <property type="protein sequence ID" value="KAK2074989.1"/>
    <property type="molecule type" value="Genomic_DNA"/>
</dbReference>
<keyword evidence="9 12" id="KW-0030">Aminoacyl-tRNA synthetase</keyword>
<dbReference type="SUPFAM" id="SSF52374">
    <property type="entry name" value="Nucleotidylyl transferase"/>
    <property type="match status" value="1"/>
</dbReference>
<keyword evidence="16" id="KW-1185">Reference proteome</keyword>
<dbReference type="GO" id="GO:0005737">
    <property type="term" value="C:cytoplasm"/>
    <property type="evidence" value="ECO:0007669"/>
    <property type="project" value="UniProtKB-SubCell"/>
</dbReference>
<comment type="subcellular location">
    <subcellularLocation>
        <location evidence="1">Cytoplasm</location>
    </subcellularLocation>
</comment>
<dbReference type="InterPro" id="IPR014729">
    <property type="entry name" value="Rossmann-like_a/b/a_fold"/>
</dbReference>
<sequence>MASTSLVLPQPFWEPSTASERDKLQLPTKIKCHCQLDLSNAQATFTSITRRRLLDEFRMPRPDQLVLFQDEVCPCCRQRVGADAEIYVEGLGGGESAGEAVWPAQLRGPVLVFLNNQMVPPLRLRRARWMCSRCRQLNLCDDARRDLEQDGAVVRLKKGPELLSVYGAPGAISTASGGTVGLPRLLEPESEQQFTLMKEWIRVCDSTHQFCRRDGSVHHSKTAQRPPTRLIEIHPGSMRLNLVETADRDGAMGTEYLYVALSYCWGKLTEGEKLCTYADNYALFKKEIPQERLPRTIRDAVAVTVGLGLRYLWIDSLCIIQDDDGGADWKSESKKMEHIFSNAFVTIAASAARSSVEGFLKTRPPRPCVQIPLADTTPHTRGTLYVCPFIDDFSDDVEGSELCTRGWVLQERVLSRRTIFFGKKQMYWECGQGVQCETLGRLHNPRAALLADPNFPKSALSLGTEAQQILLQDLYERYSALAFTRSTDRPLAIVGLQRRLGRVLETRAAHGLFGSHFARGLLWKPKYVADGTGQAGGRVARPTWSWLPTLGEIKYLDIDFQRVEWATTEFTNPLSDQQPAGAAAGGALADEWTSADVVRGLSRRLTISRLRMLNTLRFDEAKVFDLEELRASILSTAAGSILKFALITENLAEVLNPEIIESVLTEGRDVKIYWGTATTGRPHCGYFVPAMKIAQFLAAGCHVTVLLADVHAVLDNLKSTVELVGFRAQYYKFVITALLQAVGVPTDKLEFVLGSSYQRNADYVMDVYKLASVVTEHDAKKAGAEVVKQTNNAPLSGLLYPVLQVLDEEYLKVDAQFGGADQRKLFAAAKEWLPKIGYKERAHLMNPMVPGLQGDKMSSSDPDSKIDLLDPPETIRKKIKKAFAAPKEVEGNGILSFLEFVLLPAARLKGKAVFQVNRERDGLEPLVYSDIVKIQEDYKNDVLNPQLIKPAVADALIELMAPIAAGFEASKEWQEVTVKAYPPPEKKVKKVKDKGTRFPGNVQSKQDNLPDRTKEGL</sequence>
<evidence type="ECO:0000313" key="16">
    <source>
        <dbReference type="Proteomes" id="UP001217918"/>
    </source>
</evidence>
<organism evidence="15 16">
    <name type="scientific">Phyllachora maydis</name>
    <dbReference type="NCBI Taxonomy" id="1825666"/>
    <lineage>
        <taxon>Eukaryota</taxon>
        <taxon>Fungi</taxon>
        <taxon>Dikarya</taxon>
        <taxon>Ascomycota</taxon>
        <taxon>Pezizomycotina</taxon>
        <taxon>Sordariomycetes</taxon>
        <taxon>Sordariomycetidae</taxon>
        <taxon>Phyllachorales</taxon>
        <taxon>Phyllachoraceae</taxon>
        <taxon>Phyllachora</taxon>
    </lineage>
</organism>
<protein>
    <recommendedName>
        <fullName evidence="3 12">Tyrosine--tRNA ligase</fullName>
        <ecNumber evidence="3 12">6.1.1.1</ecNumber>
    </recommendedName>
    <alternativeName>
        <fullName evidence="10 12">Tyrosyl-tRNA synthetase</fullName>
    </alternativeName>
</protein>
<comment type="catalytic activity">
    <reaction evidence="11 12">
        <text>tRNA(Tyr) + L-tyrosine + ATP = L-tyrosyl-tRNA(Tyr) + AMP + diphosphate + H(+)</text>
        <dbReference type="Rhea" id="RHEA:10220"/>
        <dbReference type="Rhea" id="RHEA-COMP:9706"/>
        <dbReference type="Rhea" id="RHEA-COMP:9707"/>
        <dbReference type="ChEBI" id="CHEBI:15378"/>
        <dbReference type="ChEBI" id="CHEBI:30616"/>
        <dbReference type="ChEBI" id="CHEBI:33019"/>
        <dbReference type="ChEBI" id="CHEBI:58315"/>
        <dbReference type="ChEBI" id="CHEBI:78442"/>
        <dbReference type="ChEBI" id="CHEBI:78536"/>
        <dbReference type="ChEBI" id="CHEBI:456215"/>
        <dbReference type="EC" id="6.1.1.1"/>
    </reaction>
</comment>
<comment type="similarity">
    <text evidence="2 12">Belongs to the class-I aminoacyl-tRNA synthetase family.</text>
</comment>
<evidence type="ECO:0000256" key="1">
    <source>
        <dbReference type="ARBA" id="ARBA00004496"/>
    </source>
</evidence>
<evidence type="ECO:0000259" key="14">
    <source>
        <dbReference type="Pfam" id="PF06985"/>
    </source>
</evidence>
<dbReference type="PRINTS" id="PR01040">
    <property type="entry name" value="TRNASYNTHTYR"/>
</dbReference>
<feature type="domain" description="Heterokaryon incompatibility" evidence="14">
    <location>
        <begin position="258"/>
        <end position="411"/>
    </location>
</feature>
<dbReference type="CDD" id="cd00805">
    <property type="entry name" value="TyrRS_core"/>
    <property type="match status" value="1"/>
</dbReference>
<evidence type="ECO:0000256" key="7">
    <source>
        <dbReference type="ARBA" id="ARBA00022840"/>
    </source>
</evidence>
<dbReference type="Gene3D" id="1.10.240.10">
    <property type="entry name" value="Tyrosyl-Transfer RNA Synthetase"/>
    <property type="match status" value="1"/>
</dbReference>
<evidence type="ECO:0000256" key="6">
    <source>
        <dbReference type="ARBA" id="ARBA00022741"/>
    </source>
</evidence>
<keyword evidence="5 12" id="KW-0436">Ligase</keyword>
<dbReference type="InterPro" id="IPR002305">
    <property type="entry name" value="aa-tRNA-synth_Ic"/>
</dbReference>
<evidence type="ECO:0000256" key="3">
    <source>
        <dbReference type="ARBA" id="ARBA00013160"/>
    </source>
</evidence>
<evidence type="ECO:0000313" key="15">
    <source>
        <dbReference type="EMBL" id="KAK2074989.1"/>
    </source>
</evidence>
<dbReference type="NCBIfam" id="NF006330">
    <property type="entry name" value="PRK08560.1"/>
    <property type="match status" value="1"/>
</dbReference>
<keyword evidence="4" id="KW-0963">Cytoplasm</keyword>
<evidence type="ECO:0000256" key="12">
    <source>
        <dbReference type="RuleBase" id="RU361234"/>
    </source>
</evidence>
<keyword evidence="7 12" id="KW-0067">ATP-binding</keyword>
<name>A0AAD9IC21_9PEZI</name>
<evidence type="ECO:0000256" key="11">
    <source>
        <dbReference type="ARBA" id="ARBA00048248"/>
    </source>
</evidence>